<protein>
    <recommendedName>
        <fullName evidence="2">MULE transposase domain-containing protein</fullName>
    </recommendedName>
</protein>
<feature type="compositionally biased region" description="Basic and acidic residues" evidence="1">
    <location>
        <begin position="607"/>
        <end position="618"/>
    </location>
</feature>
<evidence type="ECO:0000313" key="3">
    <source>
        <dbReference type="EMBL" id="TFK78300.1"/>
    </source>
</evidence>
<feature type="compositionally biased region" description="Basic and acidic residues" evidence="1">
    <location>
        <begin position="49"/>
        <end position="60"/>
    </location>
</feature>
<keyword evidence="4" id="KW-1185">Reference proteome</keyword>
<feature type="compositionally biased region" description="Basic and acidic residues" evidence="1">
    <location>
        <begin position="76"/>
        <end position="89"/>
    </location>
</feature>
<evidence type="ECO:0000259" key="2">
    <source>
        <dbReference type="Pfam" id="PF10551"/>
    </source>
</evidence>
<accession>A0A5C3NQT0</accession>
<dbReference type="STRING" id="1314778.A0A5C3NQT0"/>
<organism evidence="3 4">
    <name type="scientific">Polyporus arcularius HHB13444</name>
    <dbReference type="NCBI Taxonomy" id="1314778"/>
    <lineage>
        <taxon>Eukaryota</taxon>
        <taxon>Fungi</taxon>
        <taxon>Dikarya</taxon>
        <taxon>Basidiomycota</taxon>
        <taxon>Agaricomycotina</taxon>
        <taxon>Agaricomycetes</taxon>
        <taxon>Polyporales</taxon>
        <taxon>Polyporaceae</taxon>
        <taxon>Polyporus</taxon>
    </lineage>
</organism>
<gene>
    <name evidence="3" type="ORF">K466DRAFT_507482</name>
</gene>
<feature type="region of interest" description="Disordered" evidence="1">
    <location>
        <begin position="49"/>
        <end position="89"/>
    </location>
</feature>
<reference evidence="3 4" key="1">
    <citation type="journal article" date="2019" name="Nat. Ecol. Evol.">
        <title>Megaphylogeny resolves global patterns of mushroom evolution.</title>
        <authorList>
            <person name="Varga T."/>
            <person name="Krizsan K."/>
            <person name="Foldi C."/>
            <person name="Dima B."/>
            <person name="Sanchez-Garcia M."/>
            <person name="Sanchez-Ramirez S."/>
            <person name="Szollosi G.J."/>
            <person name="Szarkandi J.G."/>
            <person name="Papp V."/>
            <person name="Albert L."/>
            <person name="Andreopoulos W."/>
            <person name="Angelini C."/>
            <person name="Antonin V."/>
            <person name="Barry K.W."/>
            <person name="Bougher N.L."/>
            <person name="Buchanan P."/>
            <person name="Buyck B."/>
            <person name="Bense V."/>
            <person name="Catcheside P."/>
            <person name="Chovatia M."/>
            <person name="Cooper J."/>
            <person name="Damon W."/>
            <person name="Desjardin D."/>
            <person name="Finy P."/>
            <person name="Geml J."/>
            <person name="Haridas S."/>
            <person name="Hughes K."/>
            <person name="Justo A."/>
            <person name="Karasinski D."/>
            <person name="Kautmanova I."/>
            <person name="Kiss B."/>
            <person name="Kocsube S."/>
            <person name="Kotiranta H."/>
            <person name="LaButti K.M."/>
            <person name="Lechner B.E."/>
            <person name="Liimatainen K."/>
            <person name="Lipzen A."/>
            <person name="Lukacs Z."/>
            <person name="Mihaltcheva S."/>
            <person name="Morgado L.N."/>
            <person name="Niskanen T."/>
            <person name="Noordeloos M.E."/>
            <person name="Ohm R.A."/>
            <person name="Ortiz-Santana B."/>
            <person name="Ovrebo C."/>
            <person name="Racz N."/>
            <person name="Riley R."/>
            <person name="Savchenko A."/>
            <person name="Shiryaev A."/>
            <person name="Soop K."/>
            <person name="Spirin V."/>
            <person name="Szebenyi C."/>
            <person name="Tomsovsky M."/>
            <person name="Tulloss R.E."/>
            <person name="Uehling J."/>
            <person name="Grigoriev I.V."/>
            <person name="Vagvolgyi C."/>
            <person name="Papp T."/>
            <person name="Martin F.M."/>
            <person name="Miettinen O."/>
            <person name="Hibbett D.S."/>
            <person name="Nagy L.G."/>
        </authorList>
    </citation>
    <scope>NUCLEOTIDE SEQUENCE [LARGE SCALE GENOMIC DNA]</scope>
    <source>
        <strain evidence="3 4">HHB13444</strain>
    </source>
</reference>
<feature type="region of interest" description="Disordered" evidence="1">
    <location>
        <begin position="494"/>
        <end position="517"/>
    </location>
</feature>
<dbReference type="EMBL" id="ML212642">
    <property type="protein sequence ID" value="TFK78300.1"/>
    <property type="molecule type" value="Genomic_DNA"/>
</dbReference>
<dbReference type="InterPro" id="IPR018289">
    <property type="entry name" value="MULE_transposase_dom"/>
</dbReference>
<feature type="domain" description="MULE transposase" evidence="2">
    <location>
        <begin position="334"/>
        <end position="428"/>
    </location>
</feature>
<dbReference type="AlphaFoldDB" id="A0A5C3NQT0"/>
<evidence type="ECO:0000313" key="4">
    <source>
        <dbReference type="Proteomes" id="UP000308197"/>
    </source>
</evidence>
<dbReference type="InParanoid" id="A0A5C3NQT0"/>
<evidence type="ECO:0000256" key="1">
    <source>
        <dbReference type="SAM" id="MobiDB-lite"/>
    </source>
</evidence>
<dbReference type="Proteomes" id="UP000308197">
    <property type="component" value="Unassembled WGS sequence"/>
</dbReference>
<dbReference type="Pfam" id="PF10551">
    <property type="entry name" value="MULE"/>
    <property type="match status" value="1"/>
</dbReference>
<feature type="region of interest" description="Disordered" evidence="1">
    <location>
        <begin position="607"/>
        <end position="636"/>
    </location>
</feature>
<proteinExistence type="predicted"/>
<name>A0A5C3NQT0_9APHY</name>
<sequence length="636" mass="72144">MSDSFQACSGCRQELPLSSFPLKVKGPGGHQDRTKTCHDCAERKRLWRAEKGKGSREGKENIPAGVRGGNAAQQGSEEHHGCGREARSTREVIEEPLRLSDFLKFLEQQARVCDLEARVSMPEVRGDARERADELAGCIWEKLEYKFIYHSQHASKMSKRTLTTFMYHCAQNAARQKVPKKLPDETKHRDRESMESFDCNGWLSIAVSQDSKEAVTVKLSHSLGHVRYVPVDLPDDVVDIIWEEVLKKYPKPAFERKTVYAKWAQQDRLRWLRDADELKSAHILLDEAKAADQDGRSLYRVEPIVLPEVDGFDGVAFALPEIIRQWGGRIRELALDSTWSTNGSRYELYALLGEVYGSGLPLGFLLLRSSPEGEKGGKERFLTAFLTAVRDKWHIEAVFTLTDKDWSEINAFRATYPHAKHQLCYWHCLRAIKTRLSILRRMPAYYNAEEAHKEFSWIDEDFYGMQDAPPITPAPCAIPTIRLRFNGQVIPLQPQPDMPSVAADDPSNAEALDQEDLRDRVEKEFEQKATDAEDGPDWMFEDGEKRSADPEYIFCPAPHRKQLLHLFTKHFCQHPFFPEPANQSGAAQSSKCTRSAMSVALRRSGDICGHHGTRRADGHSGLARLPRTGSQGFVQP</sequence>